<evidence type="ECO:0000256" key="2">
    <source>
        <dbReference type="ARBA" id="ARBA00022475"/>
    </source>
</evidence>
<evidence type="ECO:0000256" key="4">
    <source>
        <dbReference type="ARBA" id="ARBA00022989"/>
    </source>
</evidence>
<keyword evidence="4 6" id="KW-1133">Transmembrane helix</keyword>
<feature type="domain" description="Type II secretion system protein GspF" evidence="7">
    <location>
        <begin position="185"/>
        <end position="313"/>
    </location>
</feature>
<evidence type="ECO:0000313" key="11">
    <source>
        <dbReference type="Proteomes" id="UP000625079"/>
    </source>
</evidence>
<evidence type="ECO:0000256" key="1">
    <source>
        <dbReference type="ARBA" id="ARBA00004651"/>
    </source>
</evidence>
<organism evidence="8 11">
    <name type="scientific">Bradyrhizobium guangdongense</name>
    <dbReference type="NCBI Taxonomy" id="1325090"/>
    <lineage>
        <taxon>Bacteria</taxon>
        <taxon>Pseudomonadati</taxon>
        <taxon>Pseudomonadota</taxon>
        <taxon>Alphaproteobacteria</taxon>
        <taxon>Hyphomicrobiales</taxon>
        <taxon>Nitrobacteraceae</taxon>
        <taxon>Bradyrhizobium</taxon>
    </lineage>
</organism>
<feature type="transmembrane region" description="Helical" evidence="6">
    <location>
        <begin position="296"/>
        <end position="318"/>
    </location>
</feature>
<name>A0A410V117_9BRAD</name>
<evidence type="ECO:0000259" key="7">
    <source>
        <dbReference type="Pfam" id="PF00482"/>
    </source>
</evidence>
<feature type="transmembrane region" description="Helical" evidence="6">
    <location>
        <begin position="12"/>
        <end position="36"/>
    </location>
</feature>
<dbReference type="Pfam" id="PF00482">
    <property type="entry name" value="T2SSF"/>
    <property type="match status" value="1"/>
</dbReference>
<accession>A0A410V117</accession>
<keyword evidence="2" id="KW-1003">Cell membrane</keyword>
<evidence type="ECO:0000313" key="9">
    <source>
        <dbReference type="EMBL" id="QOZ58438.1"/>
    </source>
</evidence>
<dbReference type="GO" id="GO:0005886">
    <property type="term" value="C:plasma membrane"/>
    <property type="evidence" value="ECO:0007669"/>
    <property type="project" value="UniProtKB-SubCell"/>
</dbReference>
<proteinExistence type="predicted"/>
<dbReference type="Proteomes" id="UP000625079">
    <property type="component" value="Unassembled WGS sequence"/>
</dbReference>
<gene>
    <name evidence="8" type="primary">ctpI</name>
    <name evidence="8" type="ORF">GCM10010987_09580</name>
    <name evidence="9" type="ORF">XH86_06595</name>
</gene>
<feature type="transmembrane region" description="Helical" evidence="6">
    <location>
        <begin position="144"/>
        <end position="166"/>
    </location>
</feature>
<dbReference type="EMBL" id="BMHC01000001">
    <property type="protein sequence ID" value="GGI20483.1"/>
    <property type="molecule type" value="Genomic_DNA"/>
</dbReference>
<reference evidence="8" key="1">
    <citation type="journal article" date="2014" name="Int. J. Syst. Evol. Microbiol.">
        <title>Complete genome sequence of Corynebacterium casei LMG S-19264T (=DSM 44701T), isolated from a smear-ripened cheese.</title>
        <authorList>
            <consortium name="US DOE Joint Genome Institute (JGI-PGF)"/>
            <person name="Walter F."/>
            <person name="Albersmeier A."/>
            <person name="Kalinowski J."/>
            <person name="Ruckert C."/>
        </authorList>
    </citation>
    <scope>NUCLEOTIDE SEQUENCE</scope>
    <source>
        <strain evidence="8">CGMCC 1.15034</strain>
    </source>
</reference>
<evidence type="ECO:0000256" key="6">
    <source>
        <dbReference type="SAM" id="Phobius"/>
    </source>
</evidence>
<dbReference type="OrthoDB" id="9810662at2"/>
<protein>
    <submittedName>
        <fullName evidence="9">Type II secretion system F family protein</fullName>
    </submittedName>
    <submittedName>
        <fullName evidence="8">Type II secretion system protein</fullName>
    </submittedName>
</protein>
<comment type="subcellular location">
    <subcellularLocation>
        <location evidence="1">Cell membrane</location>
        <topology evidence="1">Multi-pass membrane protein</topology>
    </subcellularLocation>
</comment>
<dbReference type="EMBL" id="CP030057">
    <property type="protein sequence ID" value="QOZ58438.1"/>
    <property type="molecule type" value="Genomic_DNA"/>
</dbReference>
<dbReference type="AlphaFoldDB" id="A0A410V117"/>
<reference evidence="9 10" key="2">
    <citation type="submission" date="2018-06" db="EMBL/GenBank/DDBJ databases">
        <title>Comparative genomics of rhizobia nodulating Arachis hypogaea in China.</title>
        <authorList>
            <person name="Li Y."/>
        </authorList>
    </citation>
    <scope>NUCLEOTIDE SEQUENCE [LARGE SCALE GENOMIC DNA]</scope>
    <source>
        <strain evidence="9 10">CCBAU 51658</strain>
    </source>
</reference>
<keyword evidence="3 6" id="KW-0812">Transmembrane</keyword>
<reference evidence="8" key="3">
    <citation type="submission" date="2022-12" db="EMBL/GenBank/DDBJ databases">
        <authorList>
            <person name="Sun Q."/>
            <person name="Zhou Y."/>
        </authorList>
    </citation>
    <scope>NUCLEOTIDE SEQUENCE</scope>
    <source>
        <strain evidence="8">CGMCC 1.15034</strain>
    </source>
</reference>
<keyword evidence="5 6" id="KW-0472">Membrane</keyword>
<dbReference type="InterPro" id="IPR018076">
    <property type="entry name" value="T2SS_GspF_dom"/>
</dbReference>
<dbReference type="RefSeq" id="WP_128964064.1">
    <property type="nucleotide sequence ID" value="NZ_BMHC01000001.1"/>
</dbReference>
<evidence type="ECO:0000313" key="8">
    <source>
        <dbReference type="EMBL" id="GGI20483.1"/>
    </source>
</evidence>
<evidence type="ECO:0000313" key="10">
    <source>
        <dbReference type="Proteomes" id="UP000593880"/>
    </source>
</evidence>
<sequence length="324" mass="36136">MVEFLVTKLHDAHFMTMLLAAIAASATVYTLVMPLFAGEGLSKRMKAVASERERIRQRERERLNKNEKVSLRQTPKQIVSKVVEDFNLTKWLAQEAARDKLIMAGYRGQAPYITFLFARLVAPIVLLVGSVIYVFLIAHMDRPLPIKIGICVGAAYLGLQAPMLFLKNAISKRQLSIKRAFPDALDLLLICIESGMSVEMAFRKVATEIVGQSIALSEEFTLTTAELSYLQDRKVAYENLAKRTGLEGVKSVCLALQQAERYGTPLGQSLRVMAQENRDMRMNEAEKKAAALPPKLTVPMILFFLPVLFVVILGPTGIKISELH</sequence>
<evidence type="ECO:0000256" key="3">
    <source>
        <dbReference type="ARBA" id="ARBA00022692"/>
    </source>
</evidence>
<keyword evidence="10" id="KW-1185">Reference proteome</keyword>
<dbReference type="PANTHER" id="PTHR35007:SF2">
    <property type="entry name" value="PILUS ASSEMBLE PROTEIN"/>
    <property type="match status" value="1"/>
</dbReference>
<evidence type="ECO:0000256" key="5">
    <source>
        <dbReference type="ARBA" id="ARBA00023136"/>
    </source>
</evidence>
<dbReference type="PANTHER" id="PTHR35007">
    <property type="entry name" value="INTEGRAL MEMBRANE PROTEIN-RELATED"/>
    <property type="match status" value="1"/>
</dbReference>
<feature type="transmembrane region" description="Helical" evidence="6">
    <location>
        <begin position="116"/>
        <end position="138"/>
    </location>
</feature>
<dbReference type="Proteomes" id="UP000593880">
    <property type="component" value="Chromosome"/>
</dbReference>